<dbReference type="EMBL" id="JACPHQ010000013">
    <property type="protein sequence ID" value="MBI2465797.1"/>
    <property type="molecule type" value="Genomic_DNA"/>
</dbReference>
<gene>
    <name evidence="1" type="ORF">HYV66_01030</name>
</gene>
<comment type="caution">
    <text evidence="1">The sequence shown here is derived from an EMBL/GenBank/DDBJ whole genome shotgun (WGS) entry which is preliminary data.</text>
</comment>
<dbReference type="AlphaFoldDB" id="A0A932DS86"/>
<name>A0A932DS86_9BACT</name>
<evidence type="ECO:0000313" key="1">
    <source>
        <dbReference type="EMBL" id="MBI2465797.1"/>
    </source>
</evidence>
<proteinExistence type="predicted"/>
<organism evidence="1 2">
    <name type="scientific">Candidatus Sungiibacteriota bacterium</name>
    <dbReference type="NCBI Taxonomy" id="2750080"/>
    <lineage>
        <taxon>Bacteria</taxon>
        <taxon>Candidatus Sungiibacteriota</taxon>
    </lineage>
</organism>
<accession>A0A932DS86</accession>
<sequence>MSEAIEKYRGLGEVKGAENLSDIFGGENPKELTPEKIAQVWEGLSDLEKKFVTCDPNQFESIIPEYEQVHGLRKATIIKALRKLISEGDPRASAITGEMNEAAG</sequence>
<dbReference type="Proteomes" id="UP000709672">
    <property type="component" value="Unassembled WGS sequence"/>
</dbReference>
<evidence type="ECO:0000313" key="2">
    <source>
        <dbReference type="Proteomes" id="UP000709672"/>
    </source>
</evidence>
<reference evidence="1" key="1">
    <citation type="submission" date="2020-07" db="EMBL/GenBank/DDBJ databases">
        <title>Huge and variable diversity of episymbiotic CPR bacteria and DPANN archaea in groundwater ecosystems.</title>
        <authorList>
            <person name="He C.Y."/>
            <person name="Keren R."/>
            <person name="Whittaker M."/>
            <person name="Farag I.F."/>
            <person name="Doudna J."/>
            <person name="Cate J.H.D."/>
            <person name="Banfield J.F."/>
        </authorList>
    </citation>
    <scope>NUCLEOTIDE SEQUENCE</scope>
    <source>
        <strain evidence="1">NC_groundwater_418_Ag_B-0.1um_45_10</strain>
    </source>
</reference>
<protein>
    <submittedName>
        <fullName evidence="1">Uncharacterized protein</fullName>
    </submittedName>
</protein>